<dbReference type="InterPro" id="IPR017853">
    <property type="entry name" value="GH"/>
</dbReference>
<dbReference type="SUPFAM" id="SSF51445">
    <property type="entry name" value="(Trans)glycosidases"/>
    <property type="match status" value="1"/>
</dbReference>
<dbReference type="EMBL" id="PDCG01000003">
    <property type="protein sequence ID" value="RBP97903.1"/>
    <property type="molecule type" value="Genomic_DNA"/>
</dbReference>
<dbReference type="CDD" id="cd06414">
    <property type="entry name" value="GH25_LytC-like"/>
    <property type="match status" value="1"/>
</dbReference>
<dbReference type="PROSITE" id="PS51904">
    <property type="entry name" value="GLYCOSYL_HYDROL_F25_2"/>
    <property type="match status" value="1"/>
</dbReference>
<dbReference type="Pfam" id="PF01183">
    <property type="entry name" value="Glyco_hydro_25"/>
    <property type="match status" value="1"/>
</dbReference>
<evidence type="ECO:0000256" key="3">
    <source>
        <dbReference type="SAM" id="SignalP"/>
    </source>
</evidence>
<keyword evidence="6" id="KW-1185">Reference proteome</keyword>
<dbReference type="GO" id="GO:0016052">
    <property type="term" value="P:carbohydrate catabolic process"/>
    <property type="evidence" value="ECO:0007669"/>
    <property type="project" value="TreeGrafter"/>
</dbReference>
<gene>
    <name evidence="5" type="ORF">CRD60_04800</name>
</gene>
<dbReference type="Pfam" id="PF18885">
    <property type="entry name" value="DUF5648"/>
    <property type="match status" value="1"/>
</dbReference>
<dbReference type="GO" id="GO:0003796">
    <property type="term" value="F:lysozyme activity"/>
    <property type="evidence" value="ECO:0007669"/>
    <property type="project" value="InterPro"/>
</dbReference>
<organism evidence="5 6">
    <name type="scientific">Bifidobacterium aemilianum</name>
    <dbReference type="NCBI Taxonomy" id="2493120"/>
    <lineage>
        <taxon>Bacteria</taxon>
        <taxon>Bacillati</taxon>
        <taxon>Actinomycetota</taxon>
        <taxon>Actinomycetes</taxon>
        <taxon>Bifidobacteriales</taxon>
        <taxon>Bifidobacteriaceae</taxon>
        <taxon>Bifidobacterium</taxon>
    </lineage>
</organism>
<dbReference type="RefSeq" id="WP_113860152.1">
    <property type="nucleotide sequence ID" value="NZ_PDCG01000003.1"/>
</dbReference>
<name>A0A366K9V3_9BIFI</name>
<feature type="region of interest" description="Disordered" evidence="2">
    <location>
        <begin position="121"/>
        <end position="143"/>
    </location>
</feature>
<reference evidence="5 6" key="1">
    <citation type="submission" date="2017-10" db="EMBL/GenBank/DDBJ databases">
        <title>Bifidobacterium xylocopum sp. nov. and Bifidobacterium aemilianum sp. nov., from the carpenter bee (Xylocopa violacea) digestive tract.</title>
        <authorList>
            <person name="Alberoni D."/>
            <person name="Baffoni L."/>
            <person name="Di Gioia D."/>
            <person name="Gaggia F."/>
            <person name="Biavati B."/>
        </authorList>
    </citation>
    <scope>NUCLEOTIDE SEQUENCE [LARGE SCALE GENOMIC DNA]</scope>
    <source>
        <strain evidence="5 6">XV10</strain>
    </source>
</reference>
<dbReference type="AlphaFoldDB" id="A0A366K9V3"/>
<keyword evidence="5" id="KW-0378">Hydrolase</keyword>
<comment type="similarity">
    <text evidence="1">Belongs to the glycosyl hydrolase 25 family.</text>
</comment>
<feature type="region of interest" description="Disordered" evidence="2">
    <location>
        <begin position="157"/>
        <end position="191"/>
    </location>
</feature>
<feature type="compositionally biased region" description="Low complexity" evidence="2">
    <location>
        <begin position="179"/>
        <end position="191"/>
    </location>
</feature>
<dbReference type="PANTHER" id="PTHR34135:SF2">
    <property type="entry name" value="LYSOZYME"/>
    <property type="match status" value="1"/>
</dbReference>
<evidence type="ECO:0000259" key="4">
    <source>
        <dbReference type="Pfam" id="PF18885"/>
    </source>
</evidence>
<feature type="domain" description="DUF5648" evidence="4">
    <location>
        <begin position="436"/>
        <end position="560"/>
    </location>
</feature>
<keyword evidence="3" id="KW-0732">Signal</keyword>
<proteinExistence type="inferred from homology"/>
<evidence type="ECO:0000256" key="1">
    <source>
        <dbReference type="ARBA" id="ARBA00010646"/>
    </source>
</evidence>
<evidence type="ECO:0000313" key="6">
    <source>
        <dbReference type="Proteomes" id="UP000252530"/>
    </source>
</evidence>
<dbReference type="InterPro" id="IPR002053">
    <property type="entry name" value="Glyco_hydro_25"/>
</dbReference>
<protein>
    <submittedName>
        <fullName evidence="5">Glycosyl hydrolase family 25</fullName>
    </submittedName>
</protein>
<accession>A0A366K9V3</accession>
<dbReference type="GO" id="GO:0009253">
    <property type="term" value="P:peptidoglycan catabolic process"/>
    <property type="evidence" value="ECO:0007669"/>
    <property type="project" value="InterPro"/>
</dbReference>
<feature type="signal peptide" evidence="3">
    <location>
        <begin position="1"/>
        <end position="33"/>
    </location>
</feature>
<dbReference type="Proteomes" id="UP000252530">
    <property type="component" value="Unassembled WGS sequence"/>
</dbReference>
<dbReference type="Gene3D" id="3.20.20.80">
    <property type="entry name" value="Glycosidases"/>
    <property type="match status" value="1"/>
</dbReference>
<evidence type="ECO:0000313" key="5">
    <source>
        <dbReference type="EMBL" id="RBP97903.1"/>
    </source>
</evidence>
<dbReference type="GO" id="GO:0016998">
    <property type="term" value="P:cell wall macromolecule catabolic process"/>
    <property type="evidence" value="ECO:0007669"/>
    <property type="project" value="InterPro"/>
</dbReference>
<evidence type="ECO:0000256" key="2">
    <source>
        <dbReference type="SAM" id="MobiDB-lite"/>
    </source>
</evidence>
<dbReference type="PANTHER" id="PTHR34135">
    <property type="entry name" value="LYSOZYME"/>
    <property type="match status" value="1"/>
</dbReference>
<feature type="region of interest" description="Disordered" evidence="2">
    <location>
        <begin position="55"/>
        <end position="85"/>
    </location>
</feature>
<dbReference type="OrthoDB" id="287365at2"/>
<dbReference type="InterPro" id="IPR043708">
    <property type="entry name" value="DUF5648"/>
</dbReference>
<feature type="chain" id="PRO_5016793506" evidence="3">
    <location>
        <begin position="34"/>
        <end position="563"/>
    </location>
</feature>
<sequence length="563" mass="61138">MAWKLGKTVSNAVSLVTLISLTVAGLGAVPASATGLSHDSHDGVVEAREPFLNDQSRSTQVTIGDQPASGPDRAMPDNPSQPLPDKVSAAIPDDAVVLSKDLVASPDKKVRNIATGEVVTDPKLVGSPDKPADPLAKTQGGSFIPVQAGQVKRAVEAAGGQVDASGGSDGHLADPSAHRGGSTRSSRGSVRQASLQNNDYGAYWGSYNGTQAFFEASGQLFVQQAKGVVDVSQWQGNIDWQTAMRSGVEGAIIRIGYGWDNGLDYQAQRNINECKRLGIPFGVYLYSYAYDAGTGAAEGAGLVNLLRRAGVNPGDLSYPVYYDLERWEWAGHAPPTSPAVYDGIVNSWWGQLQAAGYNNLSIYSYTSYLNTALNSATIRSRTRWVASYGARTGFGFSPNDRGWQYADNGRINGINGNVDLNAFGNRDAVAADGVTLYRVYNPNSGEHFLTPNEYEYRLLAQAGWRAEGVAWVAPFAGAPVYRLYSLNQGWHLFTVNSNEYNMLTRYRWRQEGISWQSGGPVLIYRMYNPNSGQHLFTVNSYEKDYLSRMGWRYEGVAWSAMRA</sequence>
<comment type="caution">
    <text evidence="5">The sequence shown here is derived from an EMBL/GenBank/DDBJ whole genome shotgun (WGS) entry which is preliminary data.</text>
</comment>